<evidence type="ECO:0008006" key="3">
    <source>
        <dbReference type="Google" id="ProtNLM"/>
    </source>
</evidence>
<dbReference type="AlphaFoldDB" id="Q6LJM8"/>
<protein>
    <recommendedName>
        <fullName evidence="3">Cytoplasmic protein</fullName>
    </recommendedName>
</protein>
<dbReference type="InterPro" id="IPR024530">
    <property type="entry name" value="QSregVF_b"/>
</dbReference>
<dbReference type="Pfam" id="PF12843">
    <property type="entry name" value="QSregVF_b"/>
    <property type="match status" value="1"/>
</dbReference>
<proteinExistence type="predicted"/>
<dbReference type="STRING" id="298386.PBPRB0629"/>
<dbReference type="Proteomes" id="UP000000593">
    <property type="component" value="Chromosome 2"/>
</dbReference>
<keyword evidence="2" id="KW-1185">Reference proteome</keyword>
<gene>
    <name evidence="1" type="primary">STM2426</name>
    <name evidence="1" type="ordered locus">PBPRB0629</name>
</gene>
<sequence length="89" mass="10342">MGIVLRDSSIGLMWINKDMFQKEHLIKLANMKMPFGKYSGRVLIDLPEEYLLWFQKQGFPEGELGTLMALALEFKIEGLESVIRPLRRD</sequence>
<dbReference type="KEGG" id="ppr:PBPRB0629"/>
<accession>Q6LJM8</accession>
<reference evidence="2" key="1">
    <citation type="journal article" date="2005" name="Science">
        <title>Life at depth: Photobacterium profundum genome sequence and expression analysis.</title>
        <authorList>
            <person name="Vezzi A."/>
            <person name="Campanaro S."/>
            <person name="D'Angelo M."/>
            <person name="Simonato F."/>
            <person name="Vitulo N."/>
            <person name="Lauro F.M."/>
            <person name="Cestaro A."/>
            <person name="Malacrida G."/>
            <person name="Simionati B."/>
            <person name="Cannata N."/>
            <person name="Romualdi C."/>
            <person name="Bartlett D.H."/>
            <person name="Valle G."/>
        </authorList>
    </citation>
    <scope>NUCLEOTIDE SEQUENCE [LARGE SCALE GENOMIC DNA]</scope>
    <source>
        <strain evidence="2">ATCC BAA-1253 / SS9</strain>
    </source>
</reference>
<dbReference type="HOGENOM" id="CLU_176025_0_0_6"/>
<evidence type="ECO:0000313" key="1">
    <source>
        <dbReference type="EMBL" id="CAG22502.1"/>
    </source>
</evidence>
<dbReference type="EMBL" id="CR378677">
    <property type="protein sequence ID" value="CAG22502.1"/>
    <property type="molecule type" value="Genomic_DNA"/>
</dbReference>
<dbReference type="eggNOG" id="COG3530">
    <property type="taxonomic scope" value="Bacteria"/>
</dbReference>
<organism evidence="1 2">
    <name type="scientific">Photobacterium profundum (strain SS9)</name>
    <dbReference type="NCBI Taxonomy" id="298386"/>
    <lineage>
        <taxon>Bacteria</taxon>
        <taxon>Pseudomonadati</taxon>
        <taxon>Pseudomonadota</taxon>
        <taxon>Gammaproteobacteria</taxon>
        <taxon>Vibrionales</taxon>
        <taxon>Vibrionaceae</taxon>
        <taxon>Photobacterium</taxon>
    </lineage>
</organism>
<evidence type="ECO:0000313" key="2">
    <source>
        <dbReference type="Proteomes" id="UP000000593"/>
    </source>
</evidence>
<name>Q6LJM8_PHOPR</name>